<protein>
    <recommendedName>
        <fullName evidence="4">ABC transporter permease</fullName>
    </recommendedName>
</protein>
<dbReference type="Proteomes" id="UP000812277">
    <property type="component" value="Unassembled WGS sequence"/>
</dbReference>
<reference evidence="2 3" key="1">
    <citation type="submission" date="2021-07" db="EMBL/GenBank/DDBJ databases">
        <title>Paenibacillus radiodurans sp. nov., isolated from the southeastern edge of Tengger Desert.</title>
        <authorList>
            <person name="Zhang G."/>
        </authorList>
    </citation>
    <scope>NUCLEOTIDE SEQUENCE [LARGE SCALE GENOMIC DNA]</scope>
    <source>
        <strain evidence="2 3">DT7-4</strain>
    </source>
</reference>
<evidence type="ECO:0000313" key="3">
    <source>
        <dbReference type="Proteomes" id="UP000812277"/>
    </source>
</evidence>
<sequence>MSDWRGAMYIFRNEMRQSWIGVVITVLFFIYVGLIITPNINEMIMDKGEDLSWIGDSLYLLLVPFMGFLMNRTIFRYRTDDPFTRKITYFRTLPISLNAIVLARMIQSIAVSVPVAVFFYTFQYIISDELNTLLSVDQYMYFVFFWFGYSIIGGCIYVYIEQAYNGKIYFISSLLAMLLYTVIAILLWANQTEFLLWSLHAAKNEELAWPILANVSAIAALLLTGILIRRRLASRDFSQ</sequence>
<feature type="transmembrane region" description="Helical" evidence="1">
    <location>
        <begin position="139"/>
        <end position="160"/>
    </location>
</feature>
<evidence type="ECO:0000256" key="1">
    <source>
        <dbReference type="SAM" id="Phobius"/>
    </source>
</evidence>
<keyword evidence="1" id="KW-0812">Transmembrane</keyword>
<dbReference type="EMBL" id="JAHZIJ010000017">
    <property type="protein sequence ID" value="MBW7476889.1"/>
    <property type="molecule type" value="Genomic_DNA"/>
</dbReference>
<dbReference type="RefSeq" id="WP_219874138.1">
    <property type="nucleotide sequence ID" value="NZ_JAHZIJ010000017.1"/>
</dbReference>
<keyword evidence="3" id="KW-1185">Reference proteome</keyword>
<keyword evidence="1" id="KW-0472">Membrane</keyword>
<feature type="transmembrane region" description="Helical" evidence="1">
    <location>
        <begin position="95"/>
        <end position="119"/>
    </location>
</feature>
<accession>A0ABS7DAS4</accession>
<feature type="transmembrane region" description="Helical" evidence="1">
    <location>
        <begin position="208"/>
        <end position="228"/>
    </location>
</feature>
<name>A0ABS7DAS4_9BACL</name>
<feature type="transmembrane region" description="Helical" evidence="1">
    <location>
        <begin position="167"/>
        <end position="188"/>
    </location>
</feature>
<gene>
    <name evidence="2" type="ORF">K0T92_19410</name>
</gene>
<keyword evidence="1" id="KW-1133">Transmembrane helix</keyword>
<evidence type="ECO:0000313" key="2">
    <source>
        <dbReference type="EMBL" id="MBW7476889.1"/>
    </source>
</evidence>
<evidence type="ECO:0008006" key="4">
    <source>
        <dbReference type="Google" id="ProtNLM"/>
    </source>
</evidence>
<feature type="transmembrane region" description="Helical" evidence="1">
    <location>
        <begin position="20"/>
        <end position="37"/>
    </location>
</feature>
<organism evidence="2 3">
    <name type="scientific">Paenibacillus oenotherae</name>
    <dbReference type="NCBI Taxonomy" id="1435645"/>
    <lineage>
        <taxon>Bacteria</taxon>
        <taxon>Bacillati</taxon>
        <taxon>Bacillota</taxon>
        <taxon>Bacilli</taxon>
        <taxon>Bacillales</taxon>
        <taxon>Paenibacillaceae</taxon>
        <taxon>Paenibacillus</taxon>
    </lineage>
</organism>
<proteinExistence type="predicted"/>
<feature type="transmembrane region" description="Helical" evidence="1">
    <location>
        <begin position="57"/>
        <end position="75"/>
    </location>
</feature>
<comment type="caution">
    <text evidence="2">The sequence shown here is derived from an EMBL/GenBank/DDBJ whole genome shotgun (WGS) entry which is preliminary data.</text>
</comment>